<dbReference type="Pfam" id="PF24841">
    <property type="entry name" value="DUF7719"/>
    <property type="match status" value="1"/>
</dbReference>
<evidence type="ECO:0000256" key="2">
    <source>
        <dbReference type="SAM" id="Phobius"/>
    </source>
</evidence>
<feature type="domain" description="DUF7719" evidence="3">
    <location>
        <begin position="169"/>
        <end position="236"/>
    </location>
</feature>
<feature type="transmembrane region" description="Helical" evidence="2">
    <location>
        <begin position="167"/>
        <end position="185"/>
    </location>
</feature>
<keyword evidence="2" id="KW-1133">Transmembrane helix</keyword>
<sequence length="239" mass="27255">MPRQRKNQKVKASQVDSDSEIEEIPRKTLFEHIGSNMPEFQQGAPFNINDLNTPLAEALENSGKKEGITYESYNIPAAQPKRTHPKAPPKHKGAEEEEDEVEVFGDAAQTFFFSIPLLLLLGGFYVLVQAQYLEETSYPEIISRTLKSFPAIWMTLYVTHPRRDWKIVQFAFVCTAISTGCWVVYNVNHHGYYKIMKMVPPLGTLLIYSVIQMDLAPSVLSLAAIGFYTWYYDFSIFTV</sequence>
<dbReference type="OrthoDB" id="5597489at2759"/>
<accession>S8BV67</accession>
<reference evidence="5" key="2">
    <citation type="submission" date="2013-04" db="EMBL/GenBank/DDBJ databases">
        <title>Genomic mechanisms accounting for the adaptation to parasitism in nematode-trapping fungi.</title>
        <authorList>
            <person name="Ahren D.G."/>
        </authorList>
    </citation>
    <scope>NUCLEOTIDE SEQUENCE [LARGE SCALE GENOMIC DNA]</scope>
    <source>
        <strain evidence="5">CBS 200.50</strain>
    </source>
</reference>
<feature type="transmembrane region" description="Helical" evidence="2">
    <location>
        <begin position="110"/>
        <end position="128"/>
    </location>
</feature>
<keyword evidence="5" id="KW-1185">Reference proteome</keyword>
<evidence type="ECO:0000256" key="1">
    <source>
        <dbReference type="SAM" id="MobiDB-lite"/>
    </source>
</evidence>
<dbReference type="PANTHER" id="PTHR37846">
    <property type="entry name" value="YALI0B21296P"/>
    <property type="match status" value="1"/>
</dbReference>
<evidence type="ECO:0000313" key="5">
    <source>
        <dbReference type="Proteomes" id="UP000015100"/>
    </source>
</evidence>
<keyword evidence="2" id="KW-0472">Membrane</keyword>
<feature type="compositionally biased region" description="Basic residues" evidence="1">
    <location>
        <begin position="81"/>
        <end position="91"/>
    </location>
</feature>
<feature type="region of interest" description="Disordered" evidence="1">
    <location>
        <begin position="1"/>
        <end position="23"/>
    </location>
</feature>
<dbReference type="InterPro" id="IPR056136">
    <property type="entry name" value="DUF7719"/>
</dbReference>
<name>S8BV67_DACHA</name>
<reference evidence="4 5" key="1">
    <citation type="journal article" date="2013" name="PLoS Genet.">
        <title>Genomic mechanisms accounting for the adaptation to parasitism in nematode-trapping fungi.</title>
        <authorList>
            <person name="Meerupati T."/>
            <person name="Andersson K.M."/>
            <person name="Friman E."/>
            <person name="Kumar D."/>
            <person name="Tunlid A."/>
            <person name="Ahren D."/>
        </authorList>
    </citation>
    <scope>NUCLEOTIDE SEQUENCE [LARGE SCALE GENOMIC DNA]</scope>
    <source>
        <strain evidence="4 5">CBS 200.50</strain>
    </source>
</reference>
<protein>
    <recommendedName>
        <fullName evidence="3">DUF7719 domain-containing protein</fullName>
    </recommendedName>
</protein>
<dbReference type="PANTHER" id="PTHR37846:SF1">
    <property type="entry name" value="DEACETYLASE-LIKE PROTEIN"/>
    <property type="match status" value="1"/>
</dbReference>
<gene>
    <name evidence="4" type="ORF">H072_7022</name>
</gene>
<dbReference type="STRING" id="1284197.S8BV67"/>
<proteinExistence type="predicted"/>
<dbReference type="OMA" id="GYFYVMK"/>
<dbReference type="AlphaFoldDB" id="S8BV67"/>
<dbReference type="Proteomes" id="UP000015100">
    <property type="component" value="Unassembled WGS sequence"/>
</dbReference>
<evidence type="ECO:0000259" key="3">
    <source>
        <dbReference type="Pfam" id="PF24841"/>
    </source>
</evidence>
<dbReference type="HOGENOM" id="CLU_1124292_0_0_1"/>
<comment type="caution">
    <text evidence="4">The sequence shown here is derived from an EMBL/GenBank/DDBJ whole genome shotgun (WGS) entry which is preliminary data.</text>
</comment>
<dbReference type="EMBL" id="AQGS01000484">
    <property type="protein sequence ID" value="EPS39217.1"/>
    <property type="molecule type" value="Genomic_DNA"/>
</dbReference>
<dbReference type="eggNOG" id="ENOG502S6U5">
    <property type="taxonomic scope" value="Eukaryota"/>
</dbReference>
<feature type="transmembrane region" description="Helical" evidence="2">
    <location>
        <begin position="205"/>
        <end position="231"/>
    </location>
</feature>
<keyword evidence="2" id="KW-0812">Transmembrane</keyword>
<organism evidence="4 5">
    <name type="scientific">Dactylellina haptotyla (strain CBS 200.50)</name>
    <name type="common">Nematode-trapping fungus</name>
    <name type="synonym">Monacrosporium haptotylum</name>
    <dbReference type="NCBI Taxonomy" id="1284197"/>
    <lineage>
        <taxon>Eukaryota</taxon>
        <taxon>Fungi</taxon>
        <taxon>Dikarya</taxon>
        <taxon>Ascomycota</taxon>
        <taxon>Pezizomycotina</taxon>
        <taxon>Orbiliomycetes</taxon>
        <taxon>Orbiliales</taxon>
        <taxon>Orbiliaceae</taxon>
        <taxon>Dactylellina</taxon>
    </lineage>
</organism>
<feature type="region of interest" description="Disordered" evidence="1">
    <location>
        <begin position="77"/>
        <end position="97"/>
    </location>
</feature>
<evidence type="ECO:0000313" key="4">
    <source>
        <dbReference type="EMBL" id="EPS39217.1"/>
    </source>
</evidence>